<name>A0A5B8IUG1_9RHOB</name>
<dbReference type="EMBL" id="CP042261">
    <property type="protein sequence ID" value="QDY69063.1"/>
    <property type="molecule type" value="Genomic_DNA"/>
</dbReference>
<dbReference type="InterPro" id="IPR009922">
    <property type="entry name" value="DUF1457"/>
</dbReference>
<reference evidence="1 2" key="1">
    <citation type="submission" date="2019-07" db="EMBL/GenBank/DDBJ databases">
        <title>Litoreibacter alkalisoli sp. nov., isolated from saline-alkaline soil.</title>
        <authorList>
            <person name="Wang S."/>
            <person name="Xu L."/>
            <person name="Xing Y.-T."/>
            <person name="Sun J.-Q."/>
        </authorList>
    </citation>
    <scope>NUCLEOTIDE SEQUENCE [LARGE SCALE GENOMIC DNA]</scope>
    <source>
        <strain evidence="1 2">LN3S51</strain>
    </source>
</reference>
<dbReference type="KEGG" id="lit:FPZ52_05075"/>
<protein>
    <submittedName>
        <fullName evidence="1">PAS domain-containing protein</fullName>
    </submittedName>
</protein>
<dbReference type="AlphaFoldDB" id="A0A5B8IUG1"/>
<evidence type="ECO:0000313" key="2">
    <source>
        <dbReference type="Proteomes" id="UP000318483"/>
    </source>
</evidence>
<sequence>MNKLPTTPDNLFAFGSHRLMTPHHPAQELEHYWEELRGNATVPKRADIDPRRIADALEYAFIIERIAADVARFRVAGAHLTVLMGTEVRGIPLSTFFPPDERFAVSDILEHLFDRPAKCRMMLEPESRFFGGSAVSGEMILLPLQSDCGEISRAFGCLTTCGDINRTPCRFKIRTQQIEQLGLYRRRPPVFRPAPPPQSVPAFAEAAAPYDTTASPQSRTLPEYLRVVK</sequence>
<keyword evidence="2" id="KW-1185">Reference proteome</keyword>
<evidence type="ECO:0000313" key="1">
    <source>
        <dbReference type="EMBL" id="QDY69063.1"/>
    </source>
</evidence>
<dbReference type="OrthoDB" id="8478628at2"/>
<dbReference type="RefSeq" id="WP_146364313.1">
    <property type="nucleotide sequence ID" value="NZ_CP042261.1"/>
</dbReference>
<proteinExistence type="predicted"/>
<dbReference type="Pfam" id="PF07310">
    <property type="entry name" value="PAS_5"/>
    <property type="match status" value="1"/>
</dbReference>
<dbReference type="Proteomes" id="UP000318483">
    <property type="component" value="Chromosome"/>
</dbReference>
<organism evidence="1 2">
    <name type="scientific">Qingshengfaniella alkalisoli</name>
    <dbReference type="NCBI Taxonomy" id="2599296"/>
    <lineage>
        <taxon>Bacteria</taxon>
        <taxon>Pseudomonadati</taxon>
        <taxon>Pseudomonadota</taxon>
        <taxon>Alphaproteobacteria</taxon>
        <taxon>Rhodobacterales</taxon>
        <taxon>Paracoccaceae</taxon>
        <taxon>Qingshengfaniella</taxon>
    </lineage>
</organism>
<accession>A0A5B8IUG1</accession>
<gene>
    <name evidence="1" type="ORF">FPZ52_05075</name>
</gene>